<evidence type="ECO:0000313" key="1">
    <source>
        <dbReference type="EMBL" id="AYB43187.1"/>
    </source>
</evidence>
<keyword evidence="2" id="KW-1185">Reference proteome</keyword>
<dbReference type="KEGG" id="plw:D5F53_07770"/>
<dbReference type="AlphaFoldDB" id="A0A385TL65"/>
<protein>
    <submittedName>
        <fullName evidence="1">Uncharacterized protein</fullName>
    </submittedName>
</protein>
<proteinExistence type="predicted"/>
<name>A0A385TL65_PAELA</name>
<dbReference type="RefSeq" id="WP_119847211.1">
    <property type="nucleotide sequence ID" value="NZ_CP032412.1"/>
</dbReference>
<gene>
    <name evidence="1" type="ORF">D5F53_07770</name>
</gene>
<accession>A0A385TL65</accession>
<dbReference type="Proteomes" id="UP000266552">
    <property type="component" value="Chromosome"/>
</dbReference>
<sequence>MDKKAKKVLLQTFWSSSGWKSSPLPFVGEDFDYAKSMRLMFDPITIGHDELIQRLHSLHKTVTKERAAAAFLHSLSTRQVHLRSALSSWALTSRLPLHPYEERRSAMPNYSSCGDCNHAGLQSDRDYVNADLNVLNFERVKWGGIRLNQLLYCWLDLELLSHEQDLTVDEEDIAILRKLMTAIDGCAESESPRHLEKRLKDVLPSSKHERDVLMEVLGYAGVLVPKDTPRTRPRRDDDFFSMSEWQGSDGYSTEALQFYFGEYL</sequence>
<evidence type="ECO:0000313" key="2">
    <source>
        <dbReference type="Proteomes" id="UP000266552"/>
    </source>
</evidence>
<organism evidence="1 2">
    <name type="scientific">Paenibacillus lautus</name>
    <name type="common">Bacillus lautus</name>
    <dbReference type="NCBI Taxonomy" id="1401"/>
    <lineage>
        <taxon>Bacteria</taxon>
        <taxon>Bacillati</taxon>
        <taxon>Bacillota</taxon>
        <taxon>Bacilli</taxon>
        <taxon>Bacillales</taxon>
        <taxon>Paenibacillaceae</taxon>
        <taxon>Paenibacillus</taxon>
    </lineage>
</organism>
<dbReference type="EMBL" id="CP032412">
    <property type="protein sequence ID" value="AYB43187.1"/>
    <property type="molecule type" value="Genomic_DNA"/>
</dbReference>
<reference evidence="1 2" key="1">
    <citation type="submission" date="2018-09" db="EMBL/GenBank/DDBJ databases">
        <title>Genome Sequence of Paenibacillus lautus Strain E7593-69, Azo Dye-Degrading Bacteria, Isolated from Commercial Tattoo Inks.</title>
        <authorList>
            <person name="Nho S.W."/>
            <person name="Kim S.-J."/>
            <person name="Kweon O."/>
            <person name="Cerniglia C.E."/>
        </authorList>
    </citation>
    <scope>NUCLEOTIDE SEQUENCE [LARGE SCALE GENOMIC DNA]</scope>
    <source>
        <strain evidence="1 2">E7593-69</strain>
    </source>
</reference>